<proteinExistence type="predicted"/>
<protein>
    <submittedName>
        <fullName evidence="2">Uncharacterized protein</fullName>
    </submittedName>
</protein>
<comment type="caution">
    <text evidence="2">The sequence shown here is derived from an EMBL/GenBank/DDBJ whole genome shotgun (WGS) entry which is preliminary data.</text>
</comment>
<name>A0A2R9SLW1_9BACL</name>
<sequence>MEDFSIFVAPMLTVLAAVAFLAIYVVKYKDPSD</sequence>
<dbReference type="KEGG" id="pvo:PVOR_30088"/>
<dbReference type="EMBL" id="ADHJ01000053">
    <property type="protein sequence ID" value="EFU38346.1"/>
    <property type="molecule type" value="Genomic_DNA"/>
</dbReference>
<dbReference type="RefSeq" id="WP_006212717.1">
    <property type="nucleotide sequence ID" value="NZ_ADHJ01000053.1"/>
</dbReference>
<gene>
    <name evidence="2" type="ORF">PVOR_30088</name>
</gene>
<evidence type="ECO:0000313" key="3">
    <source>
        <dbReference type="Proteomes" id="UP000003094"/>
    </source>
</evidence>
<dbReference type="Pfam" id="PF22282">
    <property type="entry name" value="CydS"/>
    <property type="match status" value="1"/>
</dbReference>
<keyword evidence="1" id="KW-1133">Transmembrane helix</keyword>
<keyword evidence="1" id="KW-0812">Transmembrane</keyword>
<feature type="transmembrane region" description="Helical" evidence="1">
    <location>
        <begin position="6"/>
        <end position="26"/>
    </location>
</feature>
<accession>A0A2R9SLW1</accession>
<dbReference type="InterPro" id="IPR054381">
    <property type="entry name" value="CydS"/>
</dbReference>
<keyword evidence="1" id="KW-0472">Membrane</keyword>
<dbReference type="GeneID" id="97611696"/>
<evidence type="ECO:0000313" key="2">
    <source>
        <dbReference type="EMBL" id="EFU38346.1"/>
    </source>
</evidence>
<dbReference type="Proteomes" id="UP000003094">
    <property type="component" value="Unassembled WGS sequence"/>
</dbReference>
<keyword evidence="3" id="KW-1185">Reference proteome</keyword>
<evidence type="ECO:0000256" key="1">
    <source>
        <dbReference type="SAM" id="Phobius"/>
    </source>
</evidence>
<reference evidence="2 3" key="1">
    <citation type="journal article" date="2010" name="BMC Genomics">
        <title>Genome sequence of the pattern forming Paenibacillus vortex bacterium reveals potential for thriving in complex environments.</title>
        <authorList>
            <person name="Sirota-Madi A."/>
            <person name="Olender T."/>
            <person name="Helman Y."/>
            <person name="Ingham C."/>
            <person name="Brainis I."/>
            <person name="Roth D."/>
            <person name="Hagi E."/>
            <person name="Brodsky L."/>
            <person name="Leshkowitz D."/>
            <person name="Galatenko V."/>
            <person name="Nikolaev V."/>
            <person name="Mugasimangalam R.C."/>
            <person name="Bransburg-Zabary S."/>
            <person name="Gutnick D.L."/>
            <person name="Lancet D."/>
            <person name="Ben-Jacob E."/>
        </authorList>
    </citation>
    <scope>NUCLEOTIDE SEQUENCE [LARGE SCALE GENOMIC DNA]</scope>
    <source>
        <strain evidence="2 3">V453</strain>
    </source>
</reference>
<dbReference type="AlphaFoldDB" id="A0A2R9SLW1"/>
<organism evidence="2 3">
    <name type="scientific">Paenibacillus vortex V453</name>
    <dbReference type="NCBI Taxonomy" id="715225"/>
    <lineage>
        <taxon>Bacteria</taxon>
        <taxon>Bacillati</taxon>
        <taxon>Bacillota</taxon>
        <taxon>Bacilli</taxon>
        <taxon>Bacillales</taxon>
        <taxon>Paenibacillaceae</taxon>
        <taxon>Paenibacillus</taxon>
    </lineage>
</organism>